<dbReference type="Proteomes" id="UP000094378">
    <property type="component" value="Chromosome"/>
</dbReference>
<dbReference type="PANTHER" id="PTHR43358:SF4">
    <property type="entry name" value="ALPHA_BETA HYDROLASE FOLD-1 DOMAIN-CONTAINING PROTEIN"/>
    <property type="match status" value="1"/>
</dbReference>
<dbReference type="PANTHER" id="PTHR43358">
    <property type="entry name" value="ALPHA/BETA-HYDROLASE"/>
    <property type="match status" value="1"/>
</dbReference>
<dbReference type="STRING" id="216938.SHELI_v1c01010"/>
<dbReference type="PATRIC" id="fig|216938.3.peg.101"/>
<dbReference type="Gene3D" id="3.40.50.1820">
    <property type="entry name" value="alpha/beta hydrolase"/>
    <property type="match status" value="1"/>
</dbReference>
<proteinExistence type="predicted"/>
<name>A0A1B3SJE3_9MOLU</name>
<evidence type="ECO:0000313" key="2">
    <source>
        <dbReference type="EMBL" id="AOG60056.1"/>
    </source>
</evidence>
<sequence>MDKKYKKKDTLLNKIKKGFRSFYRNLEKPFEPPKHQVKKLRPEVRSFVRTNNICRRYYKRPELCIEDLENIQKFSFEARDGIKLAGYTYKPHKNSNKWLIAAHWFASYKNWALHHAKTFIKMGYNVLVFDFRGHGESTETTTTMGAREINDLMGAVDWLKQNEVIDSLSFMGTSMGAFCVNYCSLKYAKELKNVNFKFVVSDCTYGSVFRLLMHVKNIYLWFIRKRKTKQFVKRFIEKHNKKETDVDLNEASVFQLLRDGYKAQYPTLFFHSKDDKVTPPTDTYELLLHRSKNFNEDQWQVYYYAMHTQSIRMHFKTYNYKLAEFIAQQDNNWEDFNKLVDEWSLLDYDKLDRLSIELK</sequence>
<organism evidence="2 3">
    <name type="scientific">Spiroplasma helicoides</name>
    <dbReference type="NCBI Taxonomy" id="216938"/>
    <lineage>
        <taxon>Bacteria</taxon>
        <taxon>Bacillati</taxon>
        <taxon>Mycoplasmatota</taxon>
        <taxon>Mollicutes</taxon>
        <taxon>Entomoplasmatales</taxon>
        <taxon>Spiroplasmataceae</taxon>
        <taxon>Spiroplasma</taxon>
    </lineage>
</organism>
<dbReference type="GO" id="GO:0016787">
    <property type="term" value="F:hydrolase activity"/>
    <property type="evidence" value="ECO:0007669"/>
    <property type="project" value="InterPro"/>
</dbReference>
<dbReference type="InterPro" id="IPR000383">
    <property type="entry name" value="Xaa-Pro-like_dom"/>
</dbReference>
<feature type="domain" description="Xaa-Pro dipeptidyl-peptidase-like" evidence="1">
    <location>
        <begin position="80"/>
        <end position="230"/>
    </location>
</feature>
<dbReference type="OrthoDB" id="384284at2"/>
<dbReference type="SUPFAM" id="SSF53474">
    <property type="entry name" value="alpha/beta-Hydrolases"/>
    <property type="match status" value="1"/>
</dbReference>
<gene>
    <name evidence="2" type="ORF">SHELI_v1c01010</name>
</gene>
<dbReference type="InterPro" id="IPR052920">
    <property type="entry name" value="DNA-binding_regulatory"/>
</dbReference>
<evidence type="ECO:0000259" key="1">
    <source>
        <dbReference type="Pfam" id="PF02129"/>
    </source>
</evidence>
<evidence type="ECO:0000313" key="3">
    <source>
        <dbReference type="Proteomes" id="UP000094378"/>
    </source>
</evidence>
<dbReference type="InterPro" id="IPR029058">
    <property type="entry name" value="AB_hydrolase_fold"/>
</dbReference>
<protein>
    <recommendedName>
        <fullName evidence="1">Xaa-Pro dipeptidyl-peptidase-like domain-containing protein</fullName>
    </recommendedName>
</protein>
<keyword evidence="3" id="KW-1185">Reference proteome</keyword>
<dbReference type="RefSeq" id="WP_069115836.1">
    <property type="nucleotide sequence ID" value="NZ_CP017015.1"/>
</dbReference>
<dbReference type="Pfam" id="PF02129">
    <property type="entry name" value="Peptidase_S15"/>
    <property type="match status" value="1"/>
</dbReference>
<dbReference type="EMBL" id="CP017015">
    <property type="protein sequence ID" value="AOG60056.1"/>
    <property type="molecule type" value="Genomic_DNA"/>
</dbReference>
<reference evidence="2 3" key="1">
    <citation type="submission" date="2016-08" db="EMBL/GenBank/DDBJ databases">
        <title>Complete genome sequence of Spiroplasma helicoides TABS-2 (DSM 22551).</title>
        <authorList>
            <person name="Shen W.-Y."/>
            <person name="Lo W.-S."/>
            <person name="Lai Y.-C."/>
            <person name="Kuo C.-H."/>
        </authorList>
    </citation>
    <scope>NUCLEOTIDE SEQUENCE [LARGE SCALE GENOMIC DNA]</scope>
    <source>
        <strain evidence="2 3">TABS-2</strain>
    </source>
</reference>
<dbReference type="KEGG" id="shj:SHELI_v1c01010"/>
<dbReference type="AlphaFoldDB" id="A0A1B3SJE3"/>
<accession>A0A1B3SJE3</accession>